<dbReference type="Pfam" id="PF14401">
    <property type="entry name" value="RLAN"/>
    <property type="match status" value="1"/>
</dbReference>
<dbReference type="GO" id="GO:0016747">
    <property type="term" value="F:acyltransferase activity, transferring groups other than amino-acyl groups"/>
    <property type="evidence" value="ECO:0007669"/>
    <property type="project" value="InterPro"/>
</dbReference>
<dbReference type="InterPro" id="IPR000182">
    <property type="entry name" value="GNAT_dom"/>
</dbReference>
<dbReference type="GO" id="GO:0005737">
    <property type="term" value="C:cytoplasm"/>
    <property type="evidence" value="ECO:0007669"/>
    <property type="project" value="TreeGrafter"/>
</dbReference>
<keyword evidence="1" id="KW-0547">Nucleotide-binding</keyword>
<dbReference type="Pfam" id="PF00583">
    <property type="entry name" value="Acetyltransf_1"/>
    <property type="match status" value="1"/>
</dbReference>
<feature type="domain" description="N-acetyltransferase" evidence="3">
    <location>
        <begin position="3"/>
        <end position="152"/>
    </location>
</feature>
<protein>
    <submittedName>
        <fullName evidence="4">Glutathione synthase/RimK-type ligase, ATP-grasp superfamily</fullName>
    </submittedName>
</protein>
<dbReference type="InterPro" id="IPR011761">
    <property type="entry name" value="ATP-grasp"/>
</dbReference>
<proteinExistence type="predicted"/>
<keyword evidence="4" id="KW-0436">Ligase</keyword>
<dbReference type="SUPFAM" id="SSF55729">
    <property type="entry name" value="Acyl-CoA N-acyltransferases (Nat)"/>
    <property type="match status" value="1"/>
</dbReference>
<dbReference type="Pfam" id="PF02655">
    <property type="entry name" value="ATP-grasp_3"/>
    <property type="match status" value="1"/>
</dbReference>
<dbReference type="GO" id="GO:0046872">
    <property type="term" value="F:metal ion binding"/>
    <property type="evidence" value="ECO:0007669"/>
    <property type="project" value="InterPro"/>
</dbReference>
<dbReference type="SUPFAM" id="SSF56059">
    <property type="entry name" value="Glutathione synthetase ATP-binding domain-like"/>
    <property type="match status" value="1"/>
</dbReference>
<dbReference type="RefSeq" id="WP_142455367.1">
    <property type="nucleotide sequence ID" value="NZ_FXTP01000013.1"/>
</dbReference>
<gene>
    <name evidence="4" type="ORF">SAMN06265219_11369</name>
</gene>
<accession>A0A521ER50</accession>
<evidence type="ECO:0000259" key="2">
    <source>
        <dbReference type="PROSITE" id="PS50975"/>
    </source>
</evidence>
<evidence type="ECO:0000313" key="4">
    <source>
        <dbReference type="EMBL" id="SMO86409.1"/>
    </source>
</evidence>
<keyword evidence="1" id="KW-0067">ATP-binding</keyword>
<dbReference type="InterPro" id="IPR016181">
    <property type="entry name" value="Acyl_CoA_acyltransferase"/>
</dbReference>
<dbReference type="InterPro" id="IPR013815">
    <property type="entry name" value="ATP_grasp_subdomain_1"/>
</dbReference>
<dbReference type="InterPro" id="IPR025839">
    <property type="entry name" value="RLAN_dom"/>
</dbReference>
<keyword evidence="5" id="KW-1185">Reference proteome</keyword>
<dbReference type="PANTHER" id="PTHR21621">
    <property type="entry name" value="RIBOSOMAL PROTEIN S6 MODIFICATION PROTEIN"/>
    <property type="match status" value="1"/>
</dbReference>
<dbReference type="Proteomes" id="UP000317557">
    <property type="component" value="Unassembled WGS sequence"/>
</dbReference>
<evidence type="ECO:0000313" key="5">
    <source>
        <dbReference type="Proteomes" id="UP000317557"/>
    </source>
</evidence>
<dbReference type="PROSITE" id="PS50975">
    <property type="entry name" value="ATP_GRASP"/>
    <property type="match status" value="1"/>
</dbReference>
<organism evidence="4 5">
    <name type="scientific">Gracilimonas mengyeensis</name>
    <dbReference type="NCBI Taxonomy" id="1302730"/>
    <lineage>
        <taxon>Bacteria</taxon>
        <taxon>Pseudomonadati</taxon>
        <taxon>Balneolota</taxon>
        <taxon>Balneolia</taxon>
        <taxon>Balneolales</taxon>
        <taxon>Balneolaceae</taxon>
        <taxon>Gracilimonas</taxon>
    </lineage>
</organism>
<dbReference type="Gene3D" id="3.40.630.30">
    <property type="match status" value="1"/>
</dbReference>
<evidence type="ECO:0000259" key="3">
    <source>
        <dbReference type="PROSITE" id="PS51186"/>
    </source>
</evidence>
<sequence length="656" mass="75621">MDVMLRRSVPADLDFLVELERKAFPSYQQSSRRTLALSLRSSFQQVWVAEAKVDGDRKAVGSLVLYHYKRSIRIFSVVVDPDYQGQGIGILLLRKAEEAATERGAERISLEVSASNAKLVEWYKKEGFEVQDQLKDYYDWGKDGYRMVKKLLTVDVRARNRLANVIVVDTPKEWGLALENVEVISSEDYTSNKNSYSERALRVFNLCNSYRYQSMGYYVSLLASAREHRAIPSVTTIRDFKDIGVIRLIADEIDEVIQKSLQKISGNKFSLNIYFSKTLDPSFKSLGHSLYQMFEAPLIKVDFEKNGKWEIRKITPLSLNKVELKDRQLIQELAREYFKTKRFQRQKLKNYRYYLAVLVDPNEENPPSDKKGLKQFEAAAEKLDIYTEYITKNDHNRLAEFDALFIRETTNVNNHTYQIARKAYAEGLAVIDDPWSILRCSNKVYLYERLKTNNIPTPKTQVFYKGNLKSYDLYNLSYPMILKQPDSAFSLGVTKVKNSHEMKESLQRLFGGSDLVLGQEFMPSDYDWRIGVLDKKPLFACKYFMAPGHWQIYNWQGSKEMQTGDALTLPIEEVPSKVIQIACKAAGLMGDGLYGVDLKMVGDKVYVIEVNDNPNVDFGIEDKVLGSELYQRIVQSLVNRIEMNRNIERFVSAEPD</sequence>
<dbReference type="OrthoDB" id="9800957at2"/>
<dbReference type="AlphaFoldDB" id="A0A521ER50"/>
<dbReference type="CDD" id="cd04301">
    <property type="entry name" value="NAT_SF"/>
    <property type="match status" value="1"/>
</dbReference>
<name>A0A521ER50_9BACT</name>
<dbReference type="PROSITE" id="PS51186">
    <property type="entry name" value="GNAT"/>
    <property type="match status" value="1"/>
</dbReference>
<dbReference type="GO" id="GO:0005524">
    <property type="term" value="F:ATP binding"/>
    <property type="evidence" value="ECO:0007669"/>
    <property type="project" value="UniProtKB-UniRule"/>
</dbReference>
<dbReference type="GO" id="GO:0018169">
    <property type="term" value="F:ribosomal S6-glutamic acid ligase activity"/>
    <property type="evidence" value="ECO:0007669"/>
    <property type="project" value="TreeGrafter"/>
</dbReference>
<evidence type="ECO:0000256" key="1">
    <source>
        <dbReference type="PROSITE-ProRule" id="PRU00409"/>
    </source>
</evidence>
<dbReference type="Gene3D" id="3.30.1490.20">
    <property type="entry name" value="ATP-grasp fold, A domain"/>
    <property type="match status" value="1"/>
</dbReference>
<dbReference type="InterPro" id="IPR003806">
    <property type="entry name" value="ATP-grasp_PylC-type"/>
</dbReference>
<dbReference type="Gene3D" id="3.30.470.20">
    <property type="entry name" value="ATP-grasp fold, B domain"/>
    <property type="match status" value="1"/>
</dbReference>
<reference evidence="4 5" key="1">
    <citation type="submission" date="2017-05" db="EMBL/GenBank/DDBJ databases">
        <authorList>
            <person name="Varghese N."/>
            <person name="Submissions S."/>
        </authorList>
    </citation>
    <scope>NUCLEOTIDE SEQUENCE [LARGE SCALE GENOMIC DNA]</scope>
    <source>
        <strain evidence="4 5">DSM 21985</strain>
    </source>
</reference>
<dbReference type="EMBL" id="FXTP01000013">
    <property type="protein sequence ID" value="SMO86409.1"/>
    <property type="molecule type" value="Genomic_DNA"/>
</dbReference>
<dbReference type="PANTHER" id="PTHR21621:SF0">
    <property type="entry name" value="BETA-CITRYLGLUTAMATE SYNTHASE B-RELATED"/>
    <property type="match status" value="1"/>
</dbReference>
<dbReference type="GO" id="GO:0009432">
    <property type="term" value="P:SOS response"/>
    <property type="evidence" value="ECO:0007669"/>
    <property type="project" value="TreeGrafter"/>
</dbReference>
<feature type="domain" description="ATP-grasp" evidence="2">
    <location>
        <begin position="447"/>
        <end position="638"/>
    </location>
</feature>